<dbReference type="InterPro" id="IPR027417">
    <property type="entry name" value="P-loop_NTPase"/>
</dbReference>
<dbReference type="PROSITE" id="PS00211">
    <property type="entry name" value="ABC_TRANSPORTER_1"/>
    <property type="match status" value="1"/>
</dbReference>
<dbReference type="STRING" id="644295.Metev_1280"/>
<evidence type="ECO:0000256" key="3">
    <source>
        <dbReference type="ARBA" id="ARBA00022741"/>
    </source>
</evidence>
<keyword evidence="2" id="KW-0813">Transport</keyword>
<dbReference type="Pfam" id="PF00005">
    <property type="entry name" value="ABC_tran"/>
    <property type="match status" value="1"/>
</dbReference>
<evidence type="ECO:0000313" key="6">
    <source>
        <dbReference type="EMBL" id="ADI74144.1"/>
    </source>
</evidence>
<dbReference type="PROSITE" id="PS50893">
    <property type="entry name" value="ABC_TRANSPORTER_2"/>
    <property type="match status" value="1"/>
</dbReference>
<dbReference type="GO" id="GO:0005524">
    <property type="term" value="F:ATP binding"/>
    <property type="evidence" value="ECO:0007669"/>
    <property type="project" value="UniProtKB-KW"/>
</dbReference>
<dbReference type="EMBL" id="CP002069">
    <property type="protein sequence ID" value="ADI74144.1"/>
    <property type="molecule type" value="Genomic_DNA"/>
</dbReference>
<accession>D7E7S1</accession>
<feature type="domain" description="ABC transporter" evidence="5">
    <location>
        <begin position="4"/>
        <end position="234"/>
    </location>
</feature>
<sequence length="306" mass="34122">MSAIQVKNLTKTFGDFVAVDNISFEVANGEFFGLLGPNGAGKTTIIRMIVGLLTPNDGSILIQGLDIIKDVISAKMKLSTVPETGNVYTDLSARENIQLAGKFYGLSKKEIAEKSDELLNELGLFDRRDDPVINFSKGMRQRVSIACAVINEPDILILDEPTEGLDVQSRRLLINKMKQMNENGTTVILTTHNIEEANQLCERVCIINKGKIAAIDRPETLTTTFDKTQSIEISFNRSVTQDFFEPVSVYRIENYGDKWRLYTSSPDRTIKHLSKIAENQDLEIVSLRTLGPSLEEAFVSLTEVEK</sequence>
<dbReference type="SMART" id="SM00382">
    <property type="entry name" value="AAA"/>
    <property type="match status" value="1"/>
</dbReference>
<organism evidence="6 7">
    <name type="scientific">Methanohalobium evestigatum (strain ATCC BAA-1072 / DSM 3721 / NBRC 107634 / OCM 161 / Z-7303)</name>
    <dbReference type="NCBI Taxonomy" id="644295"/>
    <lineage>
        <taxon>Archaea</taxon>
        <taxon>Methanobacteriati</taxon>
        <taxon>Methanobacteriota</taxon>
        <taxon>Stenosarchaea group</taxon>
        <taxon>Methanomicrobia</taxon>
        <taxon>Methanosarcinales</taxon>
        <taxon>Methanosarcinaceae</taxon>
        <taxon>Methanohalobium</taxon>
    </lineage>
</organism>
<dbReference type="InterPro" id="IPR003593">
    <property type="entry name" value="AAA+_ATPase"/>
</dbReference>
<evidence type="ECO:0000256" key="2">
    <source>
        <dbReference type="ARBA" id="ARBA00022448"/>
    </source>
</evidence>
<dbReference type="PANTHER" id="PTHR42711:SF5">
    <property type="entry name" value="ABC TRANSPORTER ATP-BINDING PROTEIN NATA"/>
    <property type="match status" value="1"/>
</dbReference>
<dbReference type="InterPro" id="IPR017871">
    <property type="entry name" value="ABC_transporter-like_CS"/>
</dbReference>
<dbReference type="InterPro" id="IPR050763">
    <property type="entry name" value="ABC_transporter_ATP-binding"/>
</dbReference>
<keyword evidence="7" id="KW-1185">Reference proteome</keyword>
<dbReference type="KEGG" id="mev:Metev_1280"/>
<gene>
    <name evidence="6" type="ordered locus">Metev_1280</name>
</gene>
<proteinExistence type="inferred from homology"/>
<evidence type="ECO:0000313" key="7">
    <source>
        <dbReference type="Proteomes" id="UP000000391"/>
    </source>
</evidence>
<evidence type="ECO:0000256" key="1">
    <source>
        <dbReference type="ARBA" id="ARBA00005417"/>
    </source>
</evidence>
<dbReference type="OrthoDB" id="87732at2157"/>
<keyword evidence="3" id="KW-0547">Nucleotide-binding</keyword>
<reference evidence="6 7" key="1">
    <citation type="submission" date="2010-06" db="EMBL/GenBank/DDBJ databases">
        <title>Complete sequence chromosome of Methanohalobium evestigatum Z-7303.</title>
        <authorList>
            <consortium name="US DOE Joint Genome Institute"/>
            <person name="Lucas S."/>
            <person name="Copeland A."/>
            <person name="Lapidus A."/>
            <person name="Cheng J.-F."/>
            <person name="Bruce D."/>
            <person name="Goodwin L."/>
            <person name="Pitluck S."/>
            <person name="Saunders E."/>
            <person name="Detter J.C."/>
            <person name="Han C."/>
            <person name="Tapia R."/>
            <person name="Land M."/>
            <person name="Hauser L."/>
            <person name="Kyrpides N."/>
            <person name="Mikhailova N."/>
            <person name="Sieprawska-Lupa M."/>
            <person name="Whitman W.B."/>
            <person name="Anderson I."/>
            <person name="Woyke T."/>
        </authorList>
    </citation>
    <scope>NUCLEOTIDE SEQUENCE [LARGE SCALE GENOMIC DNA]</scope>
    <source>
        <strain evidence="7">ATCC BAA-1072 / DSM 3721 / NBRC 107634 / OCM 161 / Z-7303</strain>
    </source>
</reference>
<protein>
    <submittedName>
        <fullName evidence="6">ABC transporter related protein</fullName>
    </submittedName>
</protein>
<dbReference type="InterPro" id="IPR003439">
    <property type="entry name" value="ABC_transporter-like_ATP-bd"/>
</dbReference>
<name>D7E7S1_METEZ</name>
<dbReference type="Gene3D" id="3.40.50.300">
    <property type="entry name" value="P-loop containing nucleotide triphosphate hydrolases"/>
    <property type="match status" value="1"/>
</dbReference>
<dbReference type="GO" id="GO:0016887">
    <property type="term" value="F:ATP hydrolysis activity"/>
    <property type="evidence" value="ECO:0007669"/>
    <property type="project" value="InterPro"/>
</dbReference>
<keyword evidence="4" id="KW-0067">ATP-binding</keyword>
<dbReference type="HOGENOM" id="CLU_000604_1_2_2"/>
<dbReference type="PANTHER" id="PTHR42711">
    <property type="entry name" value="ABC TRANSPORTER ATP-BINDING PROTEIN"/>
    <property type="match status" value="1"/>
</dbReference>
<dbReference type="SUPFAM" id="SSF52540">
    <property type="entry name" value="P-loop containing nucleoside triphosphate hydrolases"/>
    <property type="match status" value="1"/>
</dbReference>
<comment type="similarity">
    <text evidence="1">Belongs to the ABC transporter superfamily.</text>
</comment>
<dbReference type="GeneID" id="9346913"/>
<dbReference type="AlphaFoldDB" id="D7E7S1"/>
<evidence type="ECO:0000259" key="5">
    <source>
        <dbReference type="PROSITE" id="PS50893"/>
    </source>
</evidence>
<evidence type="ECO:0000256" key="4">
    <source>
        <dbReference type="ARBA" id="ARBA00022840"/>
    </source>
</evidence>
<dbReference type="RefSeq" id="WP_013194710.1">
    <property type="nucleotide sequence ID" value="NC_014253.1"/>
</dbReference>
<dbReference type="Proteomes" id="UP000000391">
    <property type="component" value="Chromosome"/>
</dbReference>